<keyword evidence="3" id="KW-1185">Reference proteome</keyword>
<dbReference type="Proteomes" id="UP001500822">
    <property type="component" value="Unassembled WGS sequence"/>
</dbReference>
<protein>
    <recommendedName>
        <fullName evidence="1">VWFA domain-containing protein</fullName>
    </recommendedName>
</protein>
<proteinExistence type="predicted"/>
<sequence>MLSPVSRRSAAHLAGLVVALTTVLVVAGCTSVDGTPSRSSNTAPAITAIAPTAIILDASDSMTSDDAPGPRIAAAKRAATGLIDALPDGSDLALLSYGTGTGTTPAEAAAGCRDVTTLVPLGPLDRAPMTAAIEAITPRGFTPIAESLRRAAALLPADSAAAIVLISDGEDTCGTPPCDVAGELKRANAQLQISTVGFRTEGAASDQLRCIADVTGGLFVEAANEAQLAARLLATQNGSAAATVNGAAFEGIDLGQSLTDIRRQHPDFPNTGIVEDDLTIVHWHDCDWAFDRSQQLVQIRPAEEVRTIDGVGAGSTVGDAQRFYGPPVATVKESDGTYTLTFDAGGDKAAYQVTASGTDGSAVITRIVVCRCLPTTAADLPSAPPTGLCSANHVTSQADYTHPRLGLMRLFTLTRGASSGDGNSCVVAVPADADRAPIVVDKMSVYKDELTLAEPVSDSTGNAFVNYNPGRYNGVLILVPTDSGFQPLTPQKFGEPSTGVRNFYGAELIGPGANGQYVIEQSSNDCTPDCAGGTITKTRYRWNGSDYVQ</sequence>
<evidence type="ECO:0000313" key="3">
    <source>
        <dbReference type="Proteomes" id="UP001500822"/>
    </source>
</evidence>
<dbReference type="Gene3D" id="3.40.50.410">
    <property type="entry name" value="von Willebrand factor, type A domain"/>
    <property type="match status" value="1"/>
</dbReference>
<dbReference type="InterPro" id="IPR002035">
    <property type="entry name" value="VWF_A"/>
</dbReference>
<dbReference type="PROSITE" id="PS50234">
    <property type="entry name" value="VWFA"/>
    <property type="match status" value="1"/>
</dbReference>
<feature type="domain" description="VWFA" evidence="1">
    <location>
        <begin position="51"/>
        <end position="252"/>
    </location>
</feature>
<reference evidence="3" key="1">
    <citation type="journal article" date="2019" name="Int. J. Syst. Evol. Microbiol.">
        <title>The Global Catalogue of Microorganisms (GCM) 10K type strain sequencing project: providing services to taxonomists for standard genome sequencing and annotation.</title>
        <authorList>
            <consortium name="The Broad Institute Genomics Platform"/>
            <consortium name="The Broad Institute Genome Sequencing Center for Infectious Disease"/>
            <person name="Wu L."/>
            <person name="Ma J."/>
        </authorList>
    </citation>
    <scope>NUCLEOTIDE SEQUENCE [LARGE SCALE GENOMIC DNA]</scope>
    <source>
        <strain evidence="3">JCM 18077</strain>
    </source>
</reference>
<evidence type="ECO:0000259" key="1">
    <source>
        <dbReference type="PROSITE" id="PS50234"/>
    </source>
</evidence>
<dbReference type="Pfam" id="PF13519">
    <property type="entry name" value="VWA_2"/>
    <property type="match status" value="1"/>
</dbReference>
<dbReference type="SUPFAM" id="SSF53300">
    <property type="entry name" value="vWA-like"/>
    <property type="match status" value="1"/>
</dbReference>
<organism evidence="2 3">
    <name type="scientific">Gordonia alkaliphila</name>
    <dbReference type="NCBI Taxonomy" id="1053547"/>
    <lineage>
        <taxon>Bacteria</taxon>
        <taxon>Bacillati</taxon>
        <taxon>Actinomycetota</taxon>
        <taxon>Actinomycetes</taxon>
        <taxon>Mycobacteriales</taxon>
        <taxon>Gordoniaceae</taxon>
        <taxon>Gordonia</taxon>
    </lineage>
</organism>
<dbReference type="InterPro" id="IPR051266">
    <property type="entry name" value="CLCR"/>
</dbReference>
<dbReference type="PANTHER" id="PTHR10579:SF43">
    <property type="entry name" value="ZINC FINGER (C3HC4-TYPE RING FINGER) FAMILY PROTEIN"/>
    <property type="match status" value="1"/>
</dbReference>
<accession>A0ABP8ZEE1</accession>
<dbReference type="EMBL" id="BAABIE010000013">
    <property type="protein sequence ID" value="GAA4754580.1"/>
    <property type="molecule type" value="Genomic_DNA"/>
</dbReference>
<dbReference type="SMART" id="SM00327">
    <property type="entry name" value="VWA"/>
    <property type="match status" value="1"/>
</dbReference>
<name>A0ABP8ZEE1_9ACTN</name>
<dbReference type="PANTHER" id="PTHR10579">
    <property type="entry name" value="CALCIUM-ACTIVATED CHLORIDE CHANNEL REGULATOR"/>
    <property type="match status" value="1"/>
</dbReference>
<evidence type="ECO:0000313" key="2">
    <source>
        <dbReference type="EMBL" id="GAA4754580.1"/>
    </source>
</evidence>
<dbReference type="InterPro" id="IPR036465">
    <property type="entry name" value="vWFA_dom_sf"/>
</dbReference>
<dbReference type="RefSeq" id="WP_345313954.1">
    <property type="nucleotide sequence ID" value="NZ_BAABIE010000013.1"/>
</dbReference>
<comment type="caution">
    <text evidence="2">The sequence shown here is derived from an EMBL/GenBank/DDBJ whole genome shotgun (WGS) entry which is preliminary data.</text>
</comment>
<gene>
    <name evidence="2" type="ORF">GCM10023217_27820</name>
</gene>
<dbReference type="PROSITE" id="PS51257">
    <property type="entry name" value="PROKAR_LIPOPROTEIN"/>
    <property type="match status" value="1"/>
</dbReference>